<dbReference type="AlphaFoldDB" id="A0A418PQ92"/>
<dbReference type="PANTHER" id="PTHR43135">
    <property type="entry name" value="ALPHA-D-RIBOSE 1-METHYLPHOSPHONATE 5-TRIPHOSPHATE DIPHOSPHATASE"/>
    <property type="match status" value="1"/>
</dbReference>
<evidence type="ECO:0000256" key="1">
    <source>
        <dbReference type="SAM" id="Coils"/>
    </source>
</evidence>
<dbReference type="InterPro" id="IPR006680">
    <property type="entry name" value="Amidohydro-rel"/>
</dbReference>
<feature type="domain" description="Amidohydrolase-related" evidence="3">
    <location>
        <begin position="343"/>
        <end position="431"/>
    </location>
</feature>
<evidence type="ECO:0000259" key="3">
    <source>
        <dbReference type="Pfam" id="PF01979"/>
    </source>
</evidence>
<accession>A0A418PQ92</accession>
<dbReference type="GO" id="GO:0016810">
    <property type="term" value="F:hydrolase activity, acting on carbon-nitrogen (but not peptide) bonds"/>
    <property type="evidence" value="ECO:0007669"/>
    <property type="project" value="InterPro"/>
</dbReference>
<dbReference type="Gene3D" id="3.20.20.140">
    <property type="entry name" value="Metal-dependent hydrolases"/>
    <property type="match status" value="1"/>
</dbReference>
<dbReference type="RefSeq" id="WP_119478281.1">
    <property type="nucleotide sequence ID" value="NZ_QXML01000006.1"/>
</dbReference>
<dbReference type="SUPFAM" id="SSF51338">
    <property type="entry name" value="Composite domain of metallo-dependent hydrolases"/>
    <property type="match status" value="1"/>
</dbReference>
<dbReference type="EMBL" id="QXML01000006">
    <property type="protein sequence ID" value="RIW14483.1"/>
    <property type="molecule type" value="Genomic_DNA"/>
</dbReference>
<gene>
    <name evidence="4" type="ORF">D0X99_13060</name>
</gene>
<comment type="caution">
    <text evidence="4">The sequence shown here is derived from an EMBL/GenBank/DDBJ whole genome shotgun (WGS) entry which is preliminary data.</text>
</comment>
<reference evidence="4 5" key="1">
    <citation type="submission" date="2018-09" db="EMBL/GenBank/DDBJ databases">
        <authorList>
            <person name="Wang X."/>
            <person name="Du Z."/>
        </authorList>
    </citation>
    <scope>NUCLEOTIDE SEQUENCE [LARGE SCALE GENOMIC DNA]</scope>
    <source>
        <strain evidence="4 5">N3</strain>
    </source>
</reference>
<sequence length="566" mass="59918">MKKQFLKAGMLGLLIAGFLSHTAWAQSDPTGKRRVTSTYAITNATIFAAPGQQGTKGTVLFRDGVILGMGSNLSLPKDAQVIPGDSLFIYPGFIDGAGNMGITKPKDLERPKDLITSNPPDEIAGITPWRSATEQFSITGNQVDDWRKTGFTVTQVLPDGGMLPGKSSIMVLGNSGSVNVLQENAALAANFRGSRGMYPATLAGVMAKFRDVYQNTTLALDHSKMYASTAGVKRPELTPTQMGMASVVQKQIPVIFTASSDLEVRRAIALQKELGFKLILTGLENYESVIDLIKTSGTPVLIKLQVPDDKAIKSQKSEGITEDTKAQYERVKEAYDKALKQASLLEKAGIPFGFSTVDTKPGDAMKAVQTLIKNGLSEKAALAALTTNPASILGINRVAGTIEKGKMANFVISTDSIFKEDAQIKHVVADGYVFNYELKKKAAKEAEKTENGSAAVSVEGIWEYTSETPAGSSGGEISIKKEGTGYSGTISYDDPSGSGKVTAPIKNAVVSGKTLTFEFDVAAGGMNLTVSISGEISGSSMEGTMSVAQFGSFPLTAKLSSPSLTL</sequence>
<feature type="coiled-coil region" evidence="1">
    <location>
        <begin position="321"/>
        <end position="348"/>
    </location>
</feature>
<dbReference type="SUPFAM" id="SSF51556">
    <property type="entry name" value="Metallo-dependent hydrolases"/>
    <property type="match status" value="1"/>
</dbReference>
<feature type="chain" id="PRO_5019479807" evidence="2">
    <location>
        <begin position="26"/>
        <end position="566"/>
    </location>
</feature>
<dbReference type="Proteomes" id="UP000283522">
    <property type="component" value="Unassembled WGS sequence"/>
</dbReference>
<dbReference type="InterPro" id="IPR011059">
    <property type="entry name" value="Metal-dep_hydrolase_composite"/>
</dbReference>
<protein>
    <submittedName>
        <fullName evidence="4">Amidohydrolase</fullName>
    </submittedName>
</protein>
<keyword evidence="1" id="KW-0175">Coiled coil</keyword>
<dbReference type="InterPro" id="IPR032466">
    <property type="entry name" value="Metal_Hydrolase"/>
</dbReference>
<evidence type="ECO:0000313" key="4">
    <source>
        <dbReference type="EMBL" id="RIW14483.1"/>
    </source>
</evidence>
<evidence type="ECO:0000313" key="5">
    <source>
        <dbReference type="Proteomes" id="UP000283522"/>
    </source>
</evidence>
<feature type="signal peptide" evidence="2">
    <location>
        <begin position="1"/>
        <end position="25"/>
    </location>
</feature>
<keyword evidence="5" id="KW-1185">Reference proteome</keyword>
<dbReference type="InterPro" id="IPR051781">
    <property type="entry name" value="Metallo-dep_Hydrolase"/>
</dbReference>
<dbReference type="Pfam" id="PF01979">
    <property type="entry name" value="Amidohydro_1"/>
    <property type="match status" value="1"/>
</dbReference>
<name>A0A418PQ92_9BACT</name>
<dbReference type="PANTHER" id="PTHR43135:SF3">
    <property type="entry name" value="ALPHA-D-RIBOSE 1-METHYLPHOSPHONATE 5-TRIPHOSPHATE DIPHOSPHATASE"/>
    <property type="match status" value="1"/>
</dbReference>
<keyword evidence="2" id="KW-0732">Signal</keyword>
<dbReference type="OrthoDB" id="1393708at2"/>
<keyword evidence="4" id="KW-0378">Hydrolase</keyword>
<proteinExistence type="predicted"/>
<evidence type="ECO:0000256" key="2">
    <source>
        <dbReference type="SAM" id="SignalP"/>
    </source>
</evidence>
<organism evidence="4 5">
    <name type="scientific">Algoriphagus lacus</name>
    <dbReference type="NCBI Taxonomy" id="2056311"/>
    <lineage>
        <taxon>Bacteria</taxon>
        <taxon>Pseudomonadati</taxon>
        <taxon>Bacteroidota</taxon>
        <taxon>Cytophagia</taxon>
        <taxon>Cytophagales</taxon>
        <taxon>Cyclobacteriaceae</taxon>
        <taxon>Algoriphagus</taxon>
    </lineage>
</organism>